<dbReference type="SMART" id="SM00862">
    <property type="entry name" value="Trans_reg_C"/>
    <property type="match status" value="1"/>
</dbReference>
<feature type="domain" description="OmpR/PhoB-type" evidence="9">
    <location>
        <begin position="134"/>
        <end position="234"/>
    </location>
</feature>
<dbReference type="Proteomes" id="UP001597296">
    <property type="component" value="Unassembled WGS sequence"/>
</dbReference>
<dbReference type="PANTHER" id="PTHR48111">
    <property type="entry name" value="REGULATOR OF RPOS"/>
    <property type="match status" value="1"/>
</dbReference>
<evidence type="ECO:0000259" key="8">
    <source>
        <dbReference type="PROSITE" id="PS50110"/>
    </source>
</evidence>
<keyword evidence="2" id="KW-0902">Two-component regulatory system</keyword>
<dbReference type="InterPro" id="IPR001867">
    <property type="entry name" value="OmpR/PhoB-type_DNA-bd"/>
</dbReference>
<feature type="DNA-binding region" description="OmpR/PhoB-type" evidence="7">
    <location>
        <begin position="134"/>
        <end position="234"/>
    </location>
</feature>
<reference evidence="11" key="1">
    <citation type="journal article" date="2019" name="Int. J. Syst. Evol. Microbiol.">
        <title>The Global Catalogue of Microorganisms (GCM) 10K type strain sequencing project: providing services to taxonomists for standard genome sequencing and annotation.</title>
        <authorList>
            <consortium name="The Broad Institute Genomics Platform"/>
            <consortium name="The Broad Institute Genome Sequencing Center for Infectious Disease"/>
            <person name="Wu L."/>
            <person name="Ma J."/>
        </authorList>
    </citation>
    <scope>NUCLEOTIDE SEQUENCE [LARGE SCALE GENOMIC DNA]</scope>
    <source>
        <strain evidence="11">KCTC 15012</strain>
    </source>
</reference>
<dbReference type="Gene3D" id="3.40.50.2300">
    <property type="match status" value="1"/>
</dbReference>
<dbReference type="CDD" id="cd00383">
    <property type="entry name" value="trans_reg_C"/>
    <property type="match status" value="1"/>
</dbReference>
<dbReference type="InterPro" id="IPR001789">
    <property type="entry name" value="Sig_transdc_resp-reg_receiver"/>
</dbReference>
<feature type="domain" description="Response regulatory" evidence="8">
    <location>
        <begin position="6"/>
        <end position="118"/>
    </location>
</feature>
<evidence type="ECO:0000256" key="3">
    <source>
        <dbReference type="ARBA" id="ARBA00023015"/>
    </source>
</evidence>
<name>A0ABW5C6L6_9PROT</name>
<evidence type="ECO:0000256" key="2">
    <source>
        <dbReference type="ARBA" id="ARBA00023012"/>
    </source>
</evidence>
<dbReference type="EMBL" id="JBHUIY010000004">
    <property type="protein sequence ID" value="MFD2232904.1"/>
    <property type="molecule type" value="Genomic_DNA"/>
</dbReference>
<keyword evidence="3" id="KW-0805">Transcription regulation</keyword>
<proteinExistence type="predicted"/>
<dbReference type="InterPro" id="IPR036388">
    <property type="entry name" value="WH-like_DNA-bd_sf"/>
</dbReference>
<dbReference type="SMART" id="SM00448">
    <property type="entry name" value="REC"/>
    <property type="match status" value="1"/>
</dbReference>
<evidence type="ECO:0000256" key="1">
    <source>
        <dbReference type="ARBA" id="ARBA00022553"/>
    </source>
</evidence>
<dbReference type="PANTHER" id="PTHR48111:SF4">
    <property type="entry name" value="DNA-BINDING DUAL TRANSCRIPTIONAL REGULATOR OMPR"/>
    <property type="match status" value="1"/>
</dbReference>
<dbReference type="PROSITE" id="PS51755">
    <property type="entry name" value="OMPR_PHOB"/>
    <property type="match status" value="1"/>
</dbReference>
<keyword evidence="5" id="KW-0804">Transcription</keyword>
<gene>
    <name evidence="10" type="ORF">ACFSNB_03705</name>
</gene>
<evidence type="ECO:0000313" key="10">
    <source>
        <dbReference type="EMBL" id="MFD2232904.1"/>
    </source>
</evidence>
<evidence type="ECO:0000256" key="5">
    <source>
        <dbReference type="ARBA" id="ARBA00023163"/>
    </source>
</evidence>
<dbReference type="Gene3D" id="1.10.10.10">
    <property type="entry name" value="Winged helix-like DNA-binding domain superfamily/Winged helix DNA-binding domain"/>
    <property type="match status" value="1"/>
</dbReference>
<keyword evidence="1 6" id="KW-0597">Phosphoprotein</keyword>
<dbReference type="InterPro" id="IPR016032">
    <property type="entry name" value="Sig_transdc_resp-reg_C-effctor"/>
</dbReference>
<organism evidence="10 11">
    <name type="scientific">Phaeospirillum tilakii</name>
    <dbReference type="NCBI Taxonomy" id="741673"/>
    <lineage>
        <taxon>Bacteria</taxon>
        <taxon>Pseudomonadati</taxon>
        <taxon>Pseudomonadota</taxon>
        <taxon>Alphaproteobacteria</taxon>
        <taxon>Rhodospirillales</taxon>
        <taxon>Rhodospirillaceae</taxon>
        <taxon>Phaeospirillum</taxon>
    </lineage>
</organism>
<sequence length="239" mass="26627">MERVPHILVVDDSREIREPLARYLTKMGLRVSAVGDGRAMRQSLATGAFDLVILDLMLPGESGLDLARPLREARIPFIMLTAMSEEADRIVGLELGADDYVCKPFSPRELLARIKVVLRRAGGPGRPLVEAEAGRPLRIDRWRFDPTRRELTGPDGVAVALSSAEFRLLDVLARRPGQTLNRDQLLDLSAGRAAEPFDRSIDNIISRLRRKIEDDPKAPRIIKTVWGEGYCLSVPVEEA</sequence>
<feature type="modified residue" description="4-aspartylphosphate" evidence="6">
    <location>
        <position position="55"/>
    </location>
</feature>
<dbReference type="InterPro" id="IPR039420">
    <property type="entry name" value="WalR-like"/>
</dbReference>
<protein>
    <submittedName>
        <fullName evidence="10">Response regulator</fullName>
    </submittedName>
</protein>
<dbReference type="Pfam" id="PF00072">
    <property type="entry name" value="Response_reg"/>
    <property type="match status" value="1"/>
</dbReference>
<dbReference type="SUPFAM" id="SSF52172">
    <property type="entry name" value="CheY-like"/>
    <property type="match status" value="1"/>
</dbReference>
<keyword evidence="11" id="KW-1185">Reference proteome</keyword>
<evidence type="ECO:0000256" key="7">
    <source>
        <dbReference type="PROSITE-ProRule" id="PRU01091"/>
    </source>
</evidence>
<evidence type="ECO:0000259" key="9">
    <source>
        <dbReference type="PROSITE" id="PS51755"/>
    </source>
</evidence>
<dbReference type="RefSeq" id="WP_377314619.1">
    <property type="nucleotide sequence ID" value="NZ_JBHUIY010000004.1"/>
</dbReference>
<comment type="caution">
    <text evidence="10">The sequence shown here is derived from an EMBL/GenBank/DDBJ whole genome shotgun (WGS) entry which is preliminary data.</text>
</comment>
<dbReference type="InterPro" id="IPR011006">
    <property type="entry name" value="CheY-like_superfamily"/>
</dbReference>
<evidence type="ECO:0000313" key="11">
    <source>
        <dbReference type="Proteomes" id="UP001597296"/>
    </source>
</evidence>
<accession>A0ABW5C6L6</accession>
<dbReference type="SUPFAM" id="SSF46894">
    <property type="entry name" value="C-terminal effector domain of the bipartite response regulators"/>
    <property type="match status" value="1"/>
</dbReference>
<evidence type="ECO:0000256" key="4">
    <source>
        <dbReference type="ARBA" id="ARBA00023125"/>
    </source>
</evidence>
<dbReference type="Pfam" id="PF00486">
    <property type="entry name" value="Trans_reg_C"/>
    <property type="match status" value="1"/>
</dbReference>
<dbReference type="Gene3D" id="6.10.250.690">
    <property type="match status" value="1"/>
</dbReference>
<keyword evidence="4 7" id="KW-0238">DNA-binding</keyword>
<evidence type="ECO:0000256" key="6">
    <source>
        <dbReference type="PROSITE-ProRule" id="PRU00169"/>
    </source>
</evidence>
<dbReference type="PROSITE" id="PS50110">
    <property type="entry name" value="RESPONSE_REGULATORY"/>
    <property type="match status" value="1"/>
</dbReference>